<reference evidence="1 2" key="1">
    <citation type="submission" date="2019-10" db="EMBL/GenBank/DDBJ databases">
        <title>Assembly and Annotation for the nematode Trichostrongylus colubriformis.</title>
        <authorList>
            <person name="Martin J."/>
        </authorList>
    </citation>
    <scope>NUCLEOTIDE SEQUENCE [LARGE SCALE GENOMIC DNA]</scope>
    <source>
        <strain evidence="1">G859</strain>
        <tissue evidence="1">Whole worm</tissue>
    </source>
</reference>
<evidence type="ECO:0000313" key="1">
    <source>
        <dbReference type="EMBL" id="KAK5978974.1"/>
    </source>
</evidence>
<accession>A0AAN8ILI7</accession>
<dbReference type="AlphaFoldDB" id="A0AAN8ILI7"/>
<gene>
    <name evidence="1" type="ORF">GCK32_019672</name>
</gene>
<dbReference type="Proteomes" id="UP001331761">
    <property type="component" value="Unassembled WGS sequence"/>
</dbReference>
<evidence type="ECO:0000313" key="2">
    <source>
        <dbReference type="Proteomes" id="UP001331761"/>
    </source>
</evidence>
<sequence length="34" mass="4156">MLETMLSKPKFIPSSWVKQYEGMLLFKIRSKQFY</sequence>
<comment type="caution">
    <text evidence="1">The sequence shown here is derived from an EMBL/GenBank/DDBJ whole genome shotgun (WGS) entry which is preliminary data.</text>
</comment>
<proteinExistence type="predicted"/>
<keyword evidence="2" id="KW-1185">Reference proteome</keyword>
<dbReference type="EMBL" id="WIXE01008808">
    <property type="protein sequence ID" value="KAK5978974.1"/>
    <property type="molecule type" value="Genomic_DNA"/>
</dbReference>
<name>A0AAN8ILI7_TRICO</name>
<protein>
    <submittedName>
        <fullName evidence="1">Uncharacterized protein</fullName>
    </submittedName>
</protein>
<organism evidence="1 2">
    <name type="scientific">Trichostrongylus colubriformis</name>
    <name type="common">Black scour worm</name>
    <dbReference type="NCBI Taxonomy" id="6319"/>
    <lineage>
        <taxon>Eukaryota</taxon>
        <taxon>Metazoa</taxon>
        <taxon>Ecdysozoa</taxon>
        <taxon>Nematoda</taxon>
        <taxon>Chromadorea</taxon>
        <taxon>Rhabditida</taxon>
        <taxon>Rhabditina</taxon>
        <taxon>Rhabditomorpha</taxon>
        <taxon>Strongyloidea</taxon>
        <taxon>Trichostrongylidae</taxon>
        <taxon>Trichostrongylus</taxon>
    </lineage>
</organism>